<dbReference type="InterPro" id="IPR010016">
    <property type="entry name" value="PxpB"/>
</dbReference>
<dbReference type="SUPFAM" id="SSF160467">
    <property type="entry name" value="PH0987 N-terminal domain-like"/>
    <property type="match status" value="1"/>
</dbReference>
<dbReference type="PANTHER" id="PTHR34698:SF2">
    <property type="entry name" value="5-OXOPROLINASE SUBUNIT B"/>
    <property type="match status" value="1"/>
</dbReference>
<evidence type="ECO:0000256" key="1">
    <source>
        <dbReference type="ARBA" id="ARBA00022741"/>
    </source>
</evidence>
<evidence type="ECO:0000256" key="2">
    <source>
        <dbReference type="ARBA" id="ARBA00022801"/>
    </source>
</evidence>
<gene>
    <name evidence="5" type="ORF">BCF33_2054</name>
</gene>
<dbReference type="SMART" id="SM00796">
    <property type="entry name" value="AHS1"/>
    <property type="match status" value="1"/>
</dbReference>
<comment type="caution">
    <text evidence="5">The sequence shown here is derived from an EMBL/GenBank/DDBJ whole genome shotgun (WGS) entry which is preliminary data.</text>
</comment>
<evidence type="ECO:0000313" key="6">
    <source>
        <dbReference type="Proteomes" id="UP000238801"/>
    </source>
</evidence>
<keyword evidence="2" id="KW-0378">Hydrolase</keyword>
<protein>
    <submittedName>
        <fullName evidence="5">Inhibitor of KinA</fullName>
    </submittedName>
</protein>
<dbReference type="InterPro" id="IPR003833">
    <property type="entry name" value="CT_C_D"/>
</dbReference>
<dbReference type="Gene3D" id="3.30.1360.40">
    <property type="match status" value="1"/>
</dbReference>
<dbReference type="SUPFAM" id="SSF50891">
    <property type="entry name" value="Cyclophilin-like"/>
    <property type="match status" value="1"/>
</dbReference>
<sequence length="214" mass="22148">MGERGLLLTFGADAEDRAAREAVRAADAALGAAAPGWLLEAVPSYVALLIVFDPLATDHEGVAAFIDAMAPAGGRAPAPKEWEIPFCPANGYAPDLSEVAARTGLAEEEVIATFCAATFEVAMLGFAPGYAYLAGLPEALRLPRKSAPVPSVARGSVIVAGAQALVMTLDLPAGWWRIGRSPMKLLLPEAEGVSPLSPGDAVRFRAIPAAEMPS</sequence>
<dbReference type="Proteomes" id="UP000238801">
    <property type="component" value="Unassembled WGS sequence"/>
</dbReference>
<evidence type="ECO:0000256" key="3">
    <source>
        <dbReference type="ARBA" id="ARBA00022840"/>
    </source>
</evidence>
<accession>A0A2T0X2Q0</accession>
<dbReference type="GO" id="GO:0016787">
    <property type="term" value="F:hydrolase activity"/>
    <property type="evidence" value="ECO:0007669"/>
    <property type="project" value="UniProtKB-KW"/>
</dbReference>
<name>A0A2T0X2Q0_9RHOB</name>
<evidence type="ECO:0000259" key="4">
    <source>
        <dbReference type="SMART" id="SM00796"/>
    </source>
</evidence>
<keyword evidence="6" id="KW-1185">Reference proteome</keyword>
<dbReference type="PANTHER" id="PTHR34698">
    <property type="entry name" value="5-OXOPROLINASE SUBUNIT B"/>
    <property type="match status" value="1"/>
</dbReference>
<feature type="domain" description="Carboxyltransferase" evidence="4">
    <location>
        <begin position="1"/>
        <end position="196"/>
    </location>
</feature>
<keyword evidence="1" id="KW-0547">Nucleotide-binding</keyword>
<organism evidence="5 6">
    <name type="scientific">Hasllibacter halocynthiae</name>
    <dbReference type="NCBI Taxonomy" id="595589"/>
    <lineage>
        <taxon>Bacteria</taxon>
        <taxon>Pseudomonadati</taxon>
        <taxon>Pseudomonadota</taxon>
        <taxon>Alphaproteobacteria</taxon>
        <taxon>Rhodobacterales</taxon>
        <taxon>Roseobacteraceae</taxon>
        <taxon>Hasllibacter</taxon>
    </lineage>
</organism>
<proteinExistence type="predicted"/>
<evidence type="ECO:0000313" key="5">
    <source>
        <dbReference type="EMBL" id="PRY93187.1"/>
    </source>
</evidence>
<dbReference type="Gene3D" id="2.40.100.10">
    <property type="entry name" value="Cyclophilin-like"/>
    <property type="match status" value="1"/>
</dbReference>
<reference evidence="5 6" key="1">
    <citation type="submission" date="2018-03" db="EMBL/GenBank/DDBJ databases">
        <title>Genomic Encyclopedia of Archaeal and Bacterial Type Strains, Phase II (KMG-II): from individual species to whole genera.</title>
        <authorList>
            <person name="Goeker M."/>
        </authorList>
    </citation>
    <scope>NUCLEOTIDE SEQUENCE [LARGE SCALE GENOMIC DNA]</scope>
    <source>
        <strain evidence="5 6">DSM 29318</strain>
    </source>
</reference>
<dbReference type="InterPro" id="IPR029000">
    <property type="entry name" value="Cyclophilin-like_dom_sf"/>
</dbReference>
<keyword evidence="3" id="KW-0067">ATP-binding</keyword>
<dbReference type="AlphaFoldDB" id="A0A2T0X2Q0"/>
<dbReference type="Pfam" id="PF02682">
    <property type="entry name" value="CT_C_D"/>
    <property type="match status" value="1"/>
</dbReference>
<dbReference type="GO" id="GO:0005524">
    <property type="term" value="F:ATP binding"/>
    <property type="evidence" value="ECO:0007669"/>
    <property type="project" value="UniProtKB-KW"/>
</dbReference>
<dbReference type="EMBL" id="PVTT01000002">
    <property type="protein sequence ID" value="PRY93187.1"/>
    <property type="molecule type" value="Genomic_DNA"/>
</dbReference>